<organism evidence="1 2">
    <name type="scientific">Thelephora ganbajun</name>
    <name type="common">Ganba fungus</name>
    <dbReference type="NCBI Taxonomy" id="370292"/>
    <lineage>
        <taxon>Eukaryota</taxon>
        <taxon>Fungi</taxon>
        <taxon>Dikarya</taxon>
        <taxon>Basidiomycota</taxon>
        <taxon>Agaricomycotina</taxon>
        <taxon>Agaricomycetes</taxon>
        <taxon>Thelephorales</taxon>
        <taxon>Thelephoraceae</taxon>
        <taxon>Thelephora</taxon>
    </lineage>
</organism>
<dbReference type="Proteomes" id="UP000886501">
    <property type="component" value="Unassembled WGS sequence"/>
</dbReference>
<gene>
    <name evidence="1" type="ORF">BDM02DRAFT_3098535</name>
</gene>
<protein>
    <submittedName>
        <fullName evidence="1">Glycoside hydrolase/deacetylase</fullName>
    </submittedName>
</protein>
<evidence type="ECO:0000313" key="1">
    <source>
        <dbReference type="EMBL" id="KAF9647202.1"/>
    </source>
</evidence>
<sequence length="418" mass="44853">MSSSTSSPTGTTTTQTPPSTITGAPDAIPINQVTSGMSSGTPIPPSTTYPPGSRPTWDGAPPLPSPFVYKKEEWPIQDHVVDPSLFPDRMAIWMKELEGVDIPNIPQTDGTCAGSPDNFAKAADNAWWSCGGHTRPTDITACPTKYTWGVSFDDGPGPYTGKLLKFLDEKDVKATFFVVGSRVIERPSILIEEYMSGHEISVHTWSHRLLTTLTNEQIVAELAFTREAIKRVLGVTPTTMRPPQGDIDDRVRAISLALGLVPIMWTSTPTAGKFDTNDWRVAGGYVTGEQSYNTFQSILGNASLLDTGFIVLQHDVHFATVELATGYTLDAALTHQPKFTLQPIGECLGLPTSNLYVETTFNKTFPSDKTKASVTGAVQSKNGTSSDTSNNTNNSALVAGAPFVSGLLSVVGLLVTLL</sequence>
<reference evidence="1" key="2">
    <citation type="journal article" date="2020" name="Nat. Commun.">
        <title>Large-scale genome sequencing of mycorrhizal fungi provides insights into the early evolution of symbiotic traits.</title>
        <authorList>
            <person name="Miyauchi S."/>
            <person name="Kiss E."/>
            <person name="Kuo A."/>
            <person name="Drula E."/>
            <person name="Kohler A."/>
            <person name="Sanchez-Garcia M."/>
            <person name="Morin E."/>
            <person name="Andreopoulos B."/>
            <person name="Barry K.W."/>
            <person name="Bonito G."/>
            <person name="Buee M."/>
            <person name="Carver A."/>
            <person name="Chen C."/>
            <person name="Cichocki N."/>
            <person name="Clum A."/>
            <person name="Culley D."/>
            <person name="Crous P.W."/>
            <person name="Fauchery L."/>
            <person name="Girlanda M."/>
            <person name="Hayes R.D."/>
            <person name="Keri Z."/>
            <person name="LaButti K."/>
            <person name="Lipzen A."/>
            <person name="Lombard V."/>
            <person name="Magnuson J."/>
            <person name="Maillard F."/>
            <person name="Murat C."/>
            <person name="Nolan M."/>
            <person name="Ohm R.A."/>
            <person name="Pangilinan J."/>
            <person name="Pereira M.F."/>
            <person name="Perotto S."/>
            <person name="Peter M."/>
            <person name="Pfister S."/>
            <person name="Riley R."/>
            <person name="Sitrit Y."/>
            <person name="Stielow J.B."/>
            <person name="Szollosi G."/>
            <person name="Zifcakova L."/>
            <person name="Stursova M."/>
            <person name="Spatafora J.W."/>
            <person name="Tedersoo L."/>
            <person name="Vaario L.M."/>
            <person name="Yamada A."/>
            <person name="Yan M."/>
            <person name="Wang P."/>
            <person name="Xu J."/>
            <person name="Bruns T."/>
            <person name="Baldrian P."/>
            <person name="Vilgalys R."/>
            <person name="Dunand C."/>
            <person name="Henrissat B."/>
            <person name="Grigoriev I.V."/>
            <person name="Hibbett D."/>
            <person name="Nagy L.G."/>
            <person name="Martin F.M."/>
        </authorList>
    </citation>
    <scope>NUCLEOTIDE SEQUENCE</scope>
    <source>
        <strain evidence="1">P2</strain>
    </source>
</reference>
<keyword evidence="2" id="KW-1185">Reference proteome</keyword>
<comment type="caution">
    <text evidence="1">The sequence shown here is derived from an EMBL/GenBank/DDBJ whole genome shotgun (WGS) entry which is preliminary data.</text>
</comment>
<proteinExistence type="predicted"/>
<dbReference type="EMBL" id="MU118039">
    <property type="protein sequence ID" value="KAF9647202.1"/>
    <property type="molecule type" value="Genomic_DNA"/>
</dbReference>
<keyword evidence="1" id="KW-0378">Hydrolase</keyword>
<reference evidence="1" key="1">
    <citation type="submission" date="2019-10" db="EMBL/GenBank/DDBJ databases">
        <authorList>
            <consortium name="DOE Joint Genome Institute"/>
            <person name="Kuo A."/>
            <person name="Miyauchi S."/>
            <person name="Kiss E."/>
            <person name="Drula E."/>
            <person name="Kohler A."/>
            <person name="Sanchez-Garcia M."/>
            <person name="Andreopoulos B."/>
            <person name="Barry K.W."/>
            <person name="Bonito G."/>
            <person name="Buee M."/>
            <person name="Carver A."/>
            <person name="Chen C."/>
            <person name="Cichocki N."/>
            <person name="Clum A."/>
            <person name="Culley D."/>
            <person name="Crous P.W."/>
            <person name="Fauchery L."/>
            <person name="Girlanda M."/>
            <person name="Hayes R."/>
            <person name="Keri Z."/>
            <person name="Labutti K."/>
            <person name="Lipzen A."/>
            <person name="Lombard V."/>
            <person name="Magnuson J."/>
            <person name="Maillard F."/>
            <person name="Morin E."/>
            <person name="Murat C."/>
            <person name="Nolan M."/>
            <person name="Ohm R."/>
            <person name="Pangilinan J."/>
            <person name="Pereira M."/>
            <person name="Perotto S."/>
            <person name="Peter M."/>
            <person name="Riley R."/>
            <person name="Sitrit Y."/>
            <person name="Stielow B."/>
            <person name="Szollosi G."/>
            <person name="Zifcakova L."/>
            <person name="Stursova M."/>
            <person name="Spatafora J.W."/>
            <person name="Tedersoo L."/>
            <person name="Vaario L.-M."/>
            <person name="Yamada A."/>
            <person name="Yan M."/>
            <person name="Wang P."/>
            <person name="Xu J."/>
            <person name="Bruns T."/>
            <person name="Baldrian P."/>
            <person name="Vilgalys R."/>
            <person name="Henrissat B."/>
            <person name="Grigoriev I.V."/>
            <person name="Hibbett D."/>
            <person name="Nagy L.G."/>
            <person name="Martin F.M."/>
        </authorList>
    </citation>
    <scope>NUCLEOTIDE SEQUENCE</scope>
    <source>
        <strain evidence="1">P2</strain>
    </source>
</reference>
<accession>A0ACB6ZC99</accession>
<name>A0ACB6ZC99_THEGA</name>
<evidence type="ECO:0000313" key="2">
    <source>
        <dbReference type="Proteomes" id="UP000886501"/>
    </source>
</evidence>